<dbReference type="SUPFAM" id="SSF53474">
    <property type="entry name" value="alpha/beta-Hydrolases"/>
    <property type="match status" value="1"/>
</dbReference>
<evidence type="ECO:0000313" key="6">
    <source>
        <dbReference type="EMBL" id="TDL87013.1"/>
    </source>
</evidence>
<dbReference type="PANTHER" id="PTHR43248">
    <property type="entry name" value="2-SUCCINYL-6-HYDROXY-2,4-CYCLOHEXADIENE-1-CARBOXYLATE SYNTHASE"/>
    <property type="match status" value="1"/>
</dbReference>
<evidence type="ECO:0000256" key="2">
    <source>
        <dbReference type="ARBA" id="ARBA00022801"/>
    </source>
</evidence>
<keyword evidence="2 5" id="KW-0378">Hydrolase</keyword>
<feature type="domain" description="AB hydrolase-1" evidence="3">
    <location>
        <begin position="93"/>
        <end position="241"/>
    </location>
</feature>
<evidence type="ECO:0000313" key="7">
    <source>
        <dbReference type="Proteomes" id="UP000294562"/>
    </source>
</evidence>
<keyword evidence="7" id="KW-1185">Reference proteome</keyword>
<proteinExistence type="inferred from homology"/>
<dbReference type="InterPro" id="IPR051601">
    <property type="entry name" value="Serine_prot/Carboxylest_S33"/>
</dbReference>
<organism evidence="5 7">
    <name type="scientific">Meridianimarinicoccus aquatilis</name>
    <dbReference type="NCBI Taxonomy" id="2552766"/>
    <lineage>
        <taxon>Bacteria</taxon>
        <taxon>Pseudomonadati</taxon>
        <taxon>Pseudomonadota</taxon>
        <taxon>Alphaproteobacteria</taxon>
        <taxon>Rhodobacterales</taxon>
        <taxon>Paracoccaceae</taxon>
        <taxon>Meridianimarinicoccus</taxon>
    </lineage>
</organism>
<evidence type="ECO:0000259" key="4">
    <source>
        <dbReference type="Pfam" id="PF08386"/>
    </source>
</evidence>
<sequence>MTPEQYLAVFLALLGGEMNEPTFPELLNGGPDPRFPVTRAPCTRPVAPSEIDGQTVVCGTISVPEDHDSPDGDRLNLAFIVYRAHSLAPVADPVVYLHGGPGGGTVQSVASVSLFFDHLRGRRDVIAFDQRGVDASGPDMDCFETLAENVEDVADSLAGAEMPELEGRLVSECILELEGRGFDLPLFNTTQNARDVGSVMSALGYGDYNIYGVSYGTKLALETMRTAPDRVRSVVLDSVAPPQVALYDTLYVPHSQSIINTFAPCEANATCAEAYPEISQRFWDLAEQLQDTPLEVDGTTVDGRTLFSIFTAARNNWADPTTRGFTTYAPALVTQLEQGDVTMLRQMLQEAIPPQPSAEDALAAAIGLTSDEQALAQAFVNALDQIELASGTAAQMLAQLEEDIDAAAAPVTFGEYFDDELERALAALPERSDQVAFSRDYLSLRFVTPSAGALIDLVRTHFDDLTAARLSSMIALLGADDVARVFDLIAVDNATLEAVAEGEFELLLYACQEDFIDGFNSAEGFVKTTESVGMGPLLASALTDPVPSMFTICDLFEERPRDNWLEPVTSDLPVLVFSGEIDTQTASSWGPLVAETLPNSQAIVFPEAGHGALLFSQCARDIGEAFLEAPGSTIDTSCASDLRLPYLMPDGSLLDVR</sequence>
<dbReference type="AlphaFoldDB" id="A0A4R6AN73"/>
<dbReference type="InterPro" id="IPR000073">
    <property type="entry name" value="AB_hydrolase_1"/>
</dbReference>
<dbReference type="PANTHER" id="PTHR43248:SF25">
    <property type="entry name" value="AB HYDROLASE-1 DOMAIN-CONTAINING PROTEIN-RELATED"/>
    <property type="match status" value="1"/>
</dbReference>
<dbReference type="Pfam" id="PF00561">
    <property type="entry name" value="Abhydrolase_1"/>
    <property type="match status" value="1"/>
</dbReference>
<dbReference type="InterPro" id="IPR013595">
    <property type="entry name" value="Pept_S33_TAP-like_C"/>
</dbReference>
<reference evidence="5 7" key="1">
    <citation type="submission" date="2019-03" db="EMBL/GenBank/DDBJ databases">
        <title>Rhodobacteraceae bacterium SM1902, a new member of the family Rhodobacteraceae isolated from Yantai.</title>
        <authorList>
            <person name="Sun Y."/>
        </authorList>
    </citation>
    <scope>NUCLEOTIDE SEQUENCE [LARGE SCALE GENOMIC DNA]</scope>
    <source>
        <strain evidence="5 7">SM1902</strain>
    </source>
</reference>
<dbReference type="OrthoDB" id="613638at2"/>
<dbReference type="InterPro" id="IPR029058">
    <property type="entry name" value="AB_hydrolase_fold"/>
</dbReference>
<dbReference type="Gene3D" id="3.40.50.1820">
    <property type="entry name" value="alpha/beta hydrolase"/>
    <property type="match status" value="2"/>
</dbReference>
<accession>A0A4R6AN73</accession>
<evidence type="ECO:0000313" key="5">
    <source>
        <dbReference type="EMBL" id="TDL84925.1"/>
    </source>
</evidence>
<comment type="similarity">
    <text evidence="1">Belongs to the peptidase S33 family.</text>
</comment>
<protein>
    <submittedName>
        <fullName evidence="5">Alpha/beta fold hydrolase</fullName>
    </submittedName>
</protein>
<dbReference type="EMBL" id="SMZO01000053">
    <property type="protein sequence ID" value="TDL84925.1"/>
    <property type="molecule type" value="Genomic_DNA"/>
</dbReference>
<comment type="caution">
    <text evidence="5">The sequence shown here is derived from an EMBL/GenBank/DDBJ whole genome shotgun (WGS) entry which is preliminary data.</text>
</comment>
<feature type="domain" description="Peptidase S33 tripeptidyl aminopeptidase-like C-terminal" evidence="4">
    <location>
        <begin position="558"/>
        <end position="638"/>
    </location>
</feature>
<evidence type="ECO:0000259" key="3">
    <source>
        <dbReference type="Pfam" id="PF00561"/>
    </source>
</evidence>
<gene>
    <name evidence="6" type="ORF">E2L05_11975</name>
    <name evidence="5" type="ORF">E2L05_16710</name>
</gene>
<dbReference type="RefSeq" id="WP_133343142.1">
    <property type="nucleotide sequence ID" value="NZ_SMZO01000025.1"/>
</dbReference>
<name>A0A4R6AN73_9RHOB</name>
<dbReference type="Pfam" id="PF08386">
    <property type="entry name" value="Abhydrolase_4"/>
    <property type="match status" value="1"/>
</dbReference>
<dbReference type="Proteomes" id="UP000294562">
    <property type="component" value="Unassembled WGS sequence"/>
</dbReference>
<evidence type="ECO:0000256" key="1">
    <source>
        <dbReference type="ARBA" id="ARBA00010088"/>
    </source>
</evidence>
<dbReference type="EMBL" id="SMZO01000025">
    <property type="protein sequence ID" value="TDL87013.1"/>
    <property type="molecule type" value="Genomic_DNA"/>
</dbReference>
<dbReference type="GO" id="GO:0016787">
    <property type="term" value="F:hydrolase activity"/>
    <property type="evidence" value="ECO:0007669"/>
    <property type="project" value="UniProtKB-KW"/>
</dbReference>